<evidence type="ECO:0000313" key="4">
    <source>
        <dbReference type="Proteomes" id="UP000002027"/>
    </source>
</evidence>
<proteinExistence type="predicted"/>
<dbReference type="STRING" id="479434.Sthe_3175"/>
<feature type="domain" description="Glycosyltransferase 2-like" evidence="1">
    <location>
        <begin position="9"/>
        <end position="127"/>
    </location>
</feature>
<dbReference type="PANTHER" id="PTHR43685">
    <property type="entry name" value="GLYCOSYLTRANSFERASE"/>
    <property type="match status" value="1"/>
</dbReference>
<dbReference type="Pfam" id="PF13632">
    <property type="entry name" value="Glyco_trans_2_3"/>
    <property type="match status" value="1"/>
</dbReference>
<dbReference type="PANTHER" id="PTHR43685:SF3">
    <property type="entry name" value="SLR2126 PROTEIN"/>
    <property type="match status" value="1"/>
</dbReference>
<organism evidence="3 4">
    <name type="scientific">Sphaerobacter thermophilus (strain ATCC 49802 / DSM 20745 / KCCM 41009 / NCIMB 13125 / S 6022)</name>
    <dbReference type="NCBI Taxonomy" id="479434"/>
    <lineage>
        <taxon>Bacteria</taxon>
        <taxon>Pseudomonadati</taxon>
        <taxon>Thermomicrobiota</taxon>
        <taxon>Thermomicrobia</taxon>
        <taxon>Sphaerobacterales</taxon>
        <taxon>Sphaerobacterineae</taxon>
        <taxon>Sphaerobacteraceae</taxon>
        <taxon>Sphaerobacter</taxon>
    </lineage>
</organism>
<dbReference type="eggNOG" id="COG1215">
    <property type="taxonomic scope" value="Bacteria"/>
</dbReference>
<evidence type="ECO:0000259" key="1">
    <source>
        <dbReference type="Pfam" id="PF00535"/>
    </source>
</evidence>
<dbReference type="GO" id="GO:0016740">
    <property type="term" value="F:transferase activity"/>
    <property type="evidence" value="ECO:0007669"/>
    <property type="project" value="UniProtKB-KW"/>
</dbReference>
<accession>D1C9T2</accession>
<dbReference type="KEGG" id="sti:Sthe_3175"/>
<dbReference type="OrthoDB" id="9771846at2"/>
<dbReference type="Pfam" id="PF00535">
    <property type="entry name" value="Glycos_transf_2"/>
    <property type="match status" value="1"/>
</dbReference>
<dbReference type="Proteomes" id="UP000002027">
    <property type="component" value="Chromosome 2"/>
</dbReference>
<dbReference type="InterPro" id="IPR050834">
    <property type="entry name" value="Glycosyltransf_2"/>
</dbReference>
<sequence>MTAPTLRASVVVPTYRRPRLLDRCLAALAAQDLPPEAYEVIVTDDAGCRETRRLVQEWAARGPMPVHYVPVCCGHGPAAARNAGWHAAHAPIIAFTDDDCEPVPGWLRAGLAGFVDGVAAVSGRVLVPLPKDPTDYEWNAAQLAGSEFVTASCFFRREALAAAGGLDERFRLAWREDTDLFFTLLSRGARLTHAEDAVAVHPVRPAHWGVSLRQQRKSMYNALLYKKHARLYRERIQPAPPWHYYGAVGALLAAGAAGTTGHRRLAAGAAAGWLALTVRFCAMRLRGTSHAPGHIAEMAVTSALIPPLSVFWRLRGAVKFRVLFL</sequence>
<reference evidence="3 4" key="2">
    <citation type="journal article" date="2010" name="Stand. Genomic Sci.">
        <title>Complete genome sequence of Desulfohalobium retbaense type strain (HR(100)).</title>
        <authorList>
            <person name="Spring S."/>
            <person name="Nolan M."/>
            <person name="Lapidus A."/>
            <person name="Glavina Del Rio T."/>
            <person name="Copeland A."/>
            <person name="Tice H."/>
            <person name="Cheng J.F."/>
            <person name="Lucas S."/>
            <person name="Land M."/>
            <person name="Chen F."/>
            <person name="Bruce D."/>
            <person name="Goodwin L."/>
            <person name="Pitluck S."/>
            <person name="Ivanova N."/>
            <person name="Mavromatis K."/>
            <person name="Mikhailova N."/>
            <person name="Pati A."/>
            <person name="Chen A."/>
            <person name="Palaniappan K."/>
            <person name="Hauser L."/>
            <person name="Chang Y.J."/>
            <person name="Jeffries C.D."/>
            <person name="Munk C."/>
            <person name="Kiss H."/>
            <person name="Chain P."/>
            <person name="Han C."/>
            <person name="Brettin T."/>
            <person name="Detter J.C."/>
            <person name="Schuler E."/>
            <person name="Goker M."/>
            <person name="Rohde M."/>
            <person name="Bristow J."/>
            <person name="Eisen J.A."/>
            <person name="Markowitz V."/>
            <person name="Hugenholtz P."/>
            <person name="Kyrpides N.C."/>
            <person name="Klenk H.P."/>
        </authorList>
    </citation>
    <scope>NUCLEOTIDE SEQUENCE [LARGE SCALE GENOMIC DNA]</scope>
    <source>
        <strain evidence="4">ATCC 49802 / DSM 20745 / S 6022</strain>
    </source>
</reference>
<dbReference type="AlphaFoldDB" id="D1C9T2"/>
<dbReference type="InParanoid" id="D1C9T2"/>
<feature type="domain" description="Glycosyltransferase 2-like" evidence="2">
    <location>
        <begin position="148"/>
        <end position="276"/>
    </location>
</feature>
<name>D1C9T2_SPHTD</name>
<evidence type="ECO:0000313" key="3">
    <source>
        <dbReference type="EMBL" id="ACZ40575.1"/>
    </source>
</evidence>
<keyword evidence="3" id="KW-0808">Transferase</keyword>
<dbReference type="InterPro" id="IPR029044">
    <property type="entry name" value="Nucleotide-diphossugar_trans"/>
</dbReference>
<evidence type="ECO:0000259" key="2">
    <source>
        <dbReference type="Pfam" id="PF13632"/>
    </source>
</evidence>
<dbReference type="InterPro" id="IPR001173">
    <property type="entry name" value="Glyco_trans_2-like"/>
</dbReference>
<gene>
    <name evidence="3" type="ordered locus">Sthe_3175</name>
</gene>
<dbReference type="SUPFAM" id="SSF53448">
    <property type="entry name" value="Nucleotide-diphospho-sugar transferases"/>
    <property type="match status" value="1"/>
</dbReference>
<dbReference type="CAZy" id="GT2">
    <property type="family name" value="Glycosyltransferase Family 2"/>
</dbReference>
<keyword evidence="4" id="KW-1185">Reference proteome</keyword>
<protein>
    <submittedName>
        <fullName evidence="3">Glycosyl transferase family 2</fullName>
    </submittedName>
</protein>
<dbReference type="CDD" id="cd00761">
    <property type="entry name" value="Glyco_tranf_GTA_type"/>
    <property type="match status" value="1"/>
</dbReference>
<dbReference type="RefSeq" id="WP_012873610.1">
    <property type="nucleotide sequence ID" value="NC_013524.1"/>
</dbReference>
<dbReference type="EMBL" id="CP001824">
    <property type="protein sequence ID" value="ACZ40575.1"/>
    <property type="molecule type" value="Genomic_DNA"/>
</dbReference>
<dbReference type="Gene3D" id="3.90.550.10">
    <property type="entry name" value="Spore Coat Polysaccharide Biosynthesis Protein SpsA, Chain A"/>
    <property type="match status" value="1"/>
</dbReference>
<dbReference type="HOGENOM" id="CLU_070066_0_0_0"/>
<reference evidence="4" key="1">
    <citation type="submission" date="2009-11" db="EMBL/GenBank/DDBJ databases">
        <title>The complete chromosome 2 of Sphaerobacter thermophilus DSM 20745.</title>
        <authorList>
            <person name="Lucas S."/>
            <person name="Copeland A."/>
            <person name="Lapidus A."/>
            <person name="Glavina del Rio T."/>
            <person name="Dalin E."/>
            <person name="Tice H."/>
            <person name="Bruce D."/>
            <person name="Goodwin L."/>
            <person name="Pitluck S."/>
            <person name="Kyrpides N."/>
            <person name="Mavromatis K."/>
            <person name="Ivanova N."/>
            <person name="Mikhailova N."/>
            <person name="LaButti K.M."/>
            <person name="Clum A."/>
            <person name="Sun H.I."/>
            <person name="Brettin T."/>
            <person name="Detter J.C."/>
            <person name="Han C."/>
            <person name="Larimer F."/>
            <person name="Land M."/>
            <person name="Hauser L."/>
            <person name="Markowitz V."/>
            <person name="Cheng J.F."/>
            <person name="Hugenholtz P."/>
            <person name="Woyke T."/>
            <person name="Wu D."/>
            <person name="Steenblock K."/>
            <person name="Schneider S."/>
            <person name="Pukall R."/>
            <person name="Goeker M."/>
            <person name="Klenk H.P."/>
            <person name="Eisen J.A."/>
        </authorList>
    </citation>
    <scope>NUCLEOTIDE SEQUENCE [LARGE SCALE GENOMIC DNA]</scope>
    <source>
        <strain evidence="4">ATCC 49802 / DSM 20745 / S 6022</strain>
    </source>
</reference>